<dbReference type="SMART" id="SM01360">
    <property type="entry name" value="A2M"/>
    <property type="match status" value="1"/>
</dbReference>
<evidence type="ECO:0000259" key="3">
    <source>
        <dbReference type="SMART" id="SM01359"/>
    </source>
</evidence>
<dbReference type="PANTHER" id="PTHR40094">
    <property type="entry name" value="ALPHA-2-MACROGLOBULIN HOMOLOG"/>
    <property type="match status" value="1"/>
</dbReference>
<dbReference type="InterPro" id="IPR002890">
    <property type="entry name" value="MG2"/>
</dbReference>
<evidence type="ECO:0000313" key="5">
    <source>
        <dbReference type="EMBL" id="AXJ01839.1"/>
    </source>
</evidence>
<dbReference type="InterPro" id="IPR041246">
    <property type="entry name" value="Bact_MG10"/>
</dbReference>
<dbReference type="CDD" id="cd02891">
    <property type="entry name" value="A2M_like"/>
    <property type="match status" value="1"/>
</dbReference>
<dbReference type="Pfam" id="PF11974">
    <property type="entry name" value="bMG3"/>
    <property type="match status" value="1"/>
</dbReference>
<dbReference type="SUPFAM" id="SSF48239">
    <property type="entry name" value="Terpenoid cyclases/Protein prenyltransferases"/>
    <property type="match status" value="1"/>
</dbReference>
<keyword evidence="2" id="KW-0732">Signal</keyword>
<dbReference type="OrthoDB" id="9767116at2"/>
<dbReference type="Pfam" id="PF17973">
    <property type="entry name" value="bMG10"/>
    <property type="match status" value="1"/>
</dbReference>
<evidence type="ECO:0000256" key="2">
    <source>
        <dbReference type="ARBA" id="ARBA00022729"/>
    </source>
</evidence>
<dbReference type="InterPro" id="IPR011625">
    <property type="entry name" value="A2M_N_BRD"/>
</dbReference>
<dbReference type="PROSITE" id="PS51257">
    <property type="entry name" value="PROKAR_LIPOPROTEIN"/>
    <property type="match status" value="1"/>
</dbReference>
<dbReference type="Pfam" id="PF07703">
    <property type="entry name" value="A2M_BRD"/>
    <property type="match status" value="1"/>
</dbReference>
<keyword evidence="6" id="KW-1185">Reference proteome</keyword>
<comment type="similarity">
    <text evidence="1">Belongs to the protease inhibitor I39 (alpha-2-macroglobulin) family. Bacterial alpha-2-macroglobulin subfamily.</text>
</comment>
<dbReference type="Gene3D" id="1.50.10.20">
    <property type="match status" value="1"/>
</dbReference>
<protein>
    <recommendedName>
        <fullName evidence="7">Alpha-2-macroglobulin family protein</fullName>
    </recommendedName>
</protein>
<dbReference type="PANTHER" id="PTHR40094:SF1">
    <property type="entry name" value="UBIQUITIN DOMAIN-CONTAINING PROTEIN"/>
    <property type="match status" value="1"/>
</dbReference>
<dbReference type="Pfam" id="PF00207">
    <property type="entry name" value="A2M"/>
    <property type="match status" value="1"/>
</dbReference>
<feature type="domain" description="Alpha-2-macroglobulin bait region" evidence="3">
    <location>
        <begin position="971"/>
        <end position="1113"/>
    </location>
</feature>
<dbReference type="KEGG" id="cprv:CYPRO_2597"/>
<proteinExistence type="inferred from homology"/>
<dbReference type="InterPro" id="IPR041203">
    <property type="entry name" value="Bact_A2M_MG5"/>
</dbReference>
<evidence type="ECO:0000256" key="1">
    <source>
        <dbReference type="ARBA" id="ARBA00010556"/>
    </source>
</evidence>
<dbReference type="EMBL" id="CP027806">
    <property type="protein sequence ID" value="AXJ01839.1"/>
    <property type="molecule type" value="Genomic_DNA"/>
</dbReference>
<dbReference type="InterPro" id="IPR051802">
    <property type="entry name" value="YfhM-like"/>
</dbReference>
<dbReference type="Proteomes" id="UP000254808">
    <property type="component" value="Chromosome"/>
</dbReference>
<dbReference type="Pfam" id="PF17962">
    <property type="entry name" value="bMG6"/>
    <property type="match status" value="1"/>
</dbReference>
<accession>A0A345UMY7</accession>
<feature type="domain" description="Alpha-2-macroglobulin" evidence="4">
    <location>
        <begin position="1177"/>
        <end position="1265"/>
    </location>
</feature>
<evidence type="ECO:0000313" key="6">
    <source>
        <dbReference type="Proteomes" id="UP000254808"/>
    </source>
</evidence>
<dbReference type="InterPro" id="IPR008930">
    <property type="entry name" value="Terpenoid_cyclase/PrenylTrfase"/>
</dbReference>
<dbReference type="RefSeq" id="WP_124245620.1">
    <property type="nucleotide sequence ID" value="NZ_CP027806.1"/>
</dbReference>
<dbReference type="SMART" id="SM01359">
    <property type="entry name" value="A2M_N_2"/>
    <property type="match status" value="1"/>
</dbReference>
<dbReference type="Gene3D" id="2.60.40.3710">
    <property type="match status" value="1"/>
</dbReference>
<dbReference type="InterPro" id="IPR021868">
    <property type="entry name" value="Alpha_2_Macroglob_MG3"/>
</dbReference>
<evidence type="ECO:0008006" key="7">
    <source>
        <dbReference type="Google" id="ProtNLM"/>
    </source>
</evidence>
<organism evidence="5 6">
    <name type="scientific">Cyclonatronum proteinivorum</name>
    <dbReference type="NCBI Taxonomy" id="1457365"/>
    <lineage>
        <taxon>Bacteria</taxon>
        <taxon>Pseudomonadati</taxon>
        <taxon>Balneolota</taxon>
        <taxon>Balneolia</taxon>
        <taxon>Balneolales</taxon>
        <taxon>Cyclonatronaceae</taxon>
        <taxon>Cyclonatronum</taxon>
    </lineage>
</organism>
<dbReference type="GO" id="GO:0004866">
    <property type="term" value="F:endopeptidase inhibitor activity"/>
    <property type="evidence" value="ECO:0007669"/>
    <property type="project" value="InterPro"/>
</dbReference>
<dbReference type="Pfam" id="PF17972">
    <property type="entry name" value="bMG5"/>
    <property type="match status" value="1"/>
</dbReference>
<sequence>MRVSIRCTILIGFVLLLFSGCGKTSDEKLTSPGQFSGEIASYSSGLLSSDSEIVVRFVNPVSESIRNANPNLFTLRPSVRGEQRWADERTVVFRPASRLENGARYQVTFDAGRALAPGGESRLFVFELGIIPQDLDVQLAALQPDPDSPSGAQQLSGRILTADVAETADIIGVLRAELKGQRLIPVVTRETDRSFSFTLTGIDREAQPQELELSWDARPLGARTRGNARLTVPSRDSFTITDVRVVYEQQPFVEVSFSDPLDATQNLTGLVRFEGLPDPGVIIRNNRLLVYPRAAQPGEARLLLASGIRGAQGQRLAEEVTRTLTLAHEPPQIRLLGSGVILPNSTELLLPFEAVNLGAVDVQVVRIFENNIPQFLQSSRLGDGGWSLREVGRPVAGEVIPLSTLSGSEPGKRNSYAIDLSRIIEPEPGAIYRVTLGFRQHQSLYPCDGGAAVSPASTNWQDPDPVAEENYWQYFDTLWAFGEYDWRERDNPCHSSFYTSNRRVSRNTLASDIGLIAKRAESGKLHVTAASLVTARPLSGIELEVLDFQQQTLAAGRTDSDGFWVMDAPEQEPFLLLANRGAERAYLRLNEGGALSLSEFDVSGARVEGGVKGFLYSERGVRRPGDSLFVNLMIQADESMLPAAHPATFELLDPSGRVTERRTVHPVNRLYTFAGRTEARAETGRWQLRARVGGNTFTRNINIETIQPNRLRIRTEPDETRLSGAQATLSGSISAEWLHGAIAGNLDTDLSLSLRAVSLRFTDYAQFTFDNPARALSSQSDEIFRGRLDAQGQTRFTHRLQRPDRSPGLLQGTLTTRVFEESGNFSTGTTSFRYLPYNSIAGIRLVGADERDTFAYDAPIRAQAVLVNAEGQPLANQSLTITIFELDWRWWWQRRDENLSQFFSSRSRSPLLSTTVRTNSSGQVNISLPAMQLDWGRYLLEVEAPGGHAAGKVFFMGWSGNEAEGGAPTRLTVETDREQYEVGETITLRFPGAHQARALVSLETGSEVLRSFWTETAPGMNEIRIPAEAGMSPTVYASVHVVQPHGQRFNDLPIRMYGVVPVTVNNPATRLQPVLGVPSEMRPESVAEIRVSEQRGRAMTYTLALVDEGLLDLTNFRTPDPHSHFYAREALGVRTWDVYDDVAGAYAGALSRILAIGGDLDLADLETAEVVRFRPMVRFLGPFTLASGSTAVHRVDIPNYVGSVRVMVVAGQDDAFGSAEAAVPVRQPVMVVGTLPRVLSPGERVELPATVFAMEDRIREVQLRLEANELFELRDDTRRRLAFSGMGDRLERFELRTGPLTGTGRIILHAQSGSEQGRDEIELSIRNPNPPVTQLFAQNLQAGESWDLNFDPVGAPGAGEALLEISAIPPVDLGRHIRFLNRYPHSSLEAQIARAFPHLYLSVFSGTGSDAGAAQQAESRRRVEEVIAALSRYQLPNGGLAQWPGQAVAQEWLSSFALHFLTEAERAGYFVPGSLKAPLRRFQQQAAGNWREVPDAPHSADLMQAYRLYTLVISGEAPLGSMNRLREVNALSAQARWRLAAAYQAAGMPEAASQLVRQAGTQISSYRETGGTYGSSLRDRAMMLESLVLLGLADQASRLMMEVSAEINRDEWFSPQTVAFALIAAARFAEAYPVSEQTAVRFEGTGIGSGQISGTQPLWQVPFEITETGTHRIELRNEGSGVVFARLLQSGIPAEDRSPAASSDLALDVQYFFPNGDKVDPARLRMGTDLIAEVRVTNPGSRGPLQNLALTQIFPSGWEIISTRGDNDAFREAASQADYQDVRDDRMLTYFSLPAGQTRIFRMHLTATYAGDFLLPAVSVHALHDPAVFARTTASRVEVHR</sequence>
<dbReference type="InterPro" id="IPR041462">
    <property type="entry name" value="Bact_A2M_MG6"/>
</dbReference>
<evidence type="ECO:0000259" key="4">
    <source>
        <dbReference type="SMART" id="SM01360"/>
    </source>
</evidence>
<dbReference type="InterPro" id="IPR001599">
    <property type="entry name" value="Macroglobln_a2"/>
</dbReference>
<reference evidence="5 6" key="1">
    <citation type="submission" date="2018-03" db="EMBL/GenBank/DDBJ databases">
        <title>Phenotypic and genomic properties of Cyclonatronum proteinivorum gen. nov., sp. nov., a haloalkaliphilic bacteroidete from soda lakes possessing Na+-translocating rhodopsin.</title>
        <authorList>
            <person name="Toshchakov S.V."/>
            <person name="Korzhenkov A."/>
            <person name="Samarov N.I."/>
            <person name="Kublanov I.V."/>
            <person name="Muntyan M.S."/>
            <person name="Sorokin D.Y."/>
        </authorList>
    </citation>
    <scope>NUCLEOTIDE SEQUENCE [LARGE SCALE GENOMIC DNA]</scope>
    <source>
        <strain evidence="5 6">Omega</strain>
    </source>
</reference>
<gene>
    <name evidence="5" type="ORF">CYPRO_2597</name>
</gene>
<dbReference type="Pfam" id="PF01835">
    <property type="entry name" value="MG2"/>
    <property type="match status" value="1"/>
</dbReference>
<name>A0A345UMY7_9BACT</name>